<dbReference type="Proteomes" id="UP000199570">
    <property type="component" value="Unassembled WGS sequence"/>
</dbReference>
<organism evidence="4 5">
    <name type="scientific">Pseudomonas moorei</name>
    <dbReference type="NCBI Taxonomy" id="395599"/>
    <lineage>
        <taxon>Bacteria</taxon>
        <taxon>Pseudomonadati</taxon>
        <taxon>Pseudomonadota</taxon>
        <taxon>Gammaproteobacteria</taxon>
        <taxon>Pseudomonadales</taxon>
        <taxon>Pseudomonadaceae</taxon>
        <taxon>Pseudomonas</taxon>
    </lineage>
</organism>
<reference evidence="5" key="1">
    <citation type="submission" date="2016-10" db="EMBL/GenBank/DDBJ databases">
        <authorList>
            <person name="Varghese N."/>
            <person name="Submissions S."/>
        </authorList>
    </citation>
    <scope>NUCLEOTIDE SEQUENCE [LARGE SCALE GENOMIC DNA]</scope>
    <source>
        <strain evidence="5">BS3775</strain>
    </source>
</reference>
<dbReference type="GO" id="GO:0019867">
    <property type="term" value="C:outer membrane"/>
    <property type="evidence" value="ECO:0007669"/>
    <property type="project" value="InterPro"/>
</dbReference>
<keyword evidence="1" id="KW-0732">Signal</keyword>
<accession>A0A1H1GA78</accession>
<dbReference type="OrthoDB" id="7003922at2"/>
<dbReference type="AlphaFoldDB" id="A0A1H1GA78"/>
<feature type="domain" description="Outer membrane protein assembly factor BamE" evidence="3">
    <location>
        <begin position="25"/>
        <end position="89"/>
    </location>
</feature>
<dbReference type="Gene3D" id="3.30.1450.10">
    <property type="match status" value="1"/>
</dbReference>
<evidence type="ECO:0000256" key="2">
    <source>
        <dbReference type="ARBA" id="ARBA00023136"/>
    </source>
</evidence>
<evidence type="ECO:0000259" key="3">
    <source>
        <dbReference type="Pfam" id="PF04355"/>
    </source>
</evidence>
<dbReference type="RefSeq" id="WP_090323269.1">
    <property type="nucleotide sequence ID" value="NZ_FNKJ01000003.1"/>
</dbReference>
<keyword evidence="5" id="KW-1185">Reference proteome</keyword>
<evidence type="ECO:0000313" key="5">
    <source>
        <dbReference type="Proteomes" id="UP000199570"/>
    </source>
</evidence>
<proteinExistence type="predicted"/>
<dbReference type="Pfam" id="PF04355">
    <property type="entry name" value="BamE"/>
    <property type="match status" value="1"/>
</dbReference>
<keyword evidence="2" id="KW-0472">Membrane</keyword>
<dbReference type="InterPro" id="IPR037873">
    <property type="entry name" value="BamE-like"/>
</dbReference>
<dbReference type="EMBL" id="FNKJ01000003">
    <property type="protein sequence ID" value="SDR10110.1"/>
    <property type="molecule type" value="Genomic_DNA"/>
</dbReference>
<name>A0A1H1GA78_9PSED</name>
<evidence type="ECO:0000256" key="1">
    <source>
        <dbReference type="ARBA" id="ARBA00022729"/>
    </source>
</evidence>
<dbReference type="NCBIfam" id="NF008423">
    <property type="entry name" value="PRK11251.1"/>
    <property type="match status" value="1"/>
</dbReference>
<sequence length="116" mass="12630">MNSPLCTLVALLTALSGCNTDSQVFRNQPLVAKVETGMSKEQVQQIGGPPLSITDRSVEPGTCFDYRLTQSGQQQPYNVSFDSRGKVDHTSFMTCAEWSRAQQKAREPSHSSGGGY</sequence>
<protein>
    <submittedName>
        <fullName evidence="4">Beta-barrel assembly machine subunit BamE</fullName>
    </submittedName>
</protein>
<evidence type="ECO:0000313" key="4">
    <source>
        <dbReference type="EMBL" id="SDR10110.1"/>
    </source>
</evidence>
<gene>
    <name evidence="4" type="ORF">SAMN04490195_3193</name>
</gene>
<dbReference type="InterPro" id="IPR007450">
    <property type="entry name" value="BamE_dom"/>
</dbReference>